<sequence length="260" mass="29599">MIKHIPILYLLFVLLSACQQNSKTEKSVVLKPQEQNTPDTILFQNDTIAIYKIDSVSFFKAKGQLEVPQDTLVYYEDIDKVKGFLKNRVTFAGYNAETDKIDSTIAGSFLSKIVFENGDSLVAGKHDVLSEIGFWRYYPSEDILLCEGGHSSDYPINLKTGEMGGEVVGNPAYIVESTNKIFRLNGWFPGQECSDYFIQKNQSGTYFRYVGIPMDLTKASFDLCNISSIFWDGDQIIYFRNDFYKYGNDPRSGFFKLKIK</sequence>
<reference evidence="2" key="1">
    <citation type="journal article" date="2019" name="Int. J. Syst. Evol. Microbiol.">
        <title>The Global Catalogue of Microorganisms (GCM) 10K type strain sequencing project: providing services to taxonomists for standard genome sequencing and annotation.</title>
        <authorList>
            <consortium name="The Broad Institute Genomics Platform"/>
            <consortium name="The Broad Institute Genome Sequencing Center for Infectious Disease"/>
            <person name="Wu L."/>
            <person name="Ma J."/>
        </authorList>
    </citation>
    <scope>NUCLEOTIDE SEQUENCE [LARGE SCALE GENOMIC DNA]</scope>
    <source>
        <strain evidence="2">JCM 16704</strain>
    </source>
</reference>
<evidence type="ECO:0008006" key="3">
    <source>
        <dbReference type="Google" id="ProtNLM"/>
    </source>
</evidence>
<gene>
    <name evidence="1" type="ORF">GCM10022216_16800</name>
</gene>
<dbReference type="EMBL" id="BAAAZI010000006">
    <property type="protein sequence ID" value="GAA4139068.1"/>
    <property type="molecule type" value="Genomic_DNA"/>
</dbReference>
<protein>
    <recommendedName>
        <fullName evidence="3">DKNYY family protein</fullName>
    </recommendedName>
</protein>
<dbReference type="Proteomes" id="UP001500101">
    <property type="component" value="Unassembled WGS sequence"/>
</dbReference>
<name>A0ABP7YP11_9SPHI</name>
<accession>A0ABP7YP11</accession>
<proteinExistence type="predicted"/>
<organism evidence="1 2">
    <name type="scientific">Sphingobacterium kyonggiense</name>
    <dbReference type="NCBI Taxonomy" id="714075"/>
    <lineage>
        <taxon>Bacteria</taxon>
        <taxon>Pseudomonadati</taxon>
        <taxon>Bacteroidota</taxon>
        <taxon>Sphingobacteriia</taxon>
        <taxon>Sphingobacteriales</taxon>
        <taxon>Sphingobacteriaceae</taxon>
        <taxon>Sphingobacterium</taxon>
    </lineage>
</organism>
<dbReference type="RefSeq" id="WP_344674216.1">
    <property type="nucleotide sequence ID" value="NZ_BAAAZI010000006.1"/>
</dbReference>
<comment type="caution">
    <text evidence="1">The sequence shown here is derived from an EMBL/GenBank/DDBJ whole genome shotgun (WGS) entry which is preliminary data.</text>
</comment>
<evidence type="ECO:0000313" key="1">
    <source>
        <dbReference type="EMBL" id="GAA4139068.1"/>
    </source>
</evidence>
<dbReference type="PROSITE" id="PS51257">
    <property type="entry name" value="PROKAR_LIPOPROTEIN"/>
    <property type="match status" value="1"/>
</dbReference>
<evidence type="ECO:0000313" key="2">
    <source>
        <dbReference type="Proteomes" id="UP001500101"/>
    </source>
</evidence>
<keyword evidence="2" id="KW-1185">Reference proteome</keyword>